<sequence>CNIMEIIQVPRNSIGHILGKNHSKIHEIEKNSKANCTLIRKSTHIVVEGTNEARKIARNLINDCVWNSIAPYKHPREAVIALQPPLIRLKTILFSKYEGIIDRNNINKMYFVLDKGEEMNEIDKLFSFFRDLFSLFENLNIKRTTNIIAPEKDRKSVEHIAKRIIEQTTKPDNRFLDFKVRVNIGKQLFYPPTRESYDLSKLIPLYDFLKYEIGYKKDAKTTFMNHISFEVAKIIENRLIELEYQKSSEVIQKASIHLIDIKARKRFLVSTDITSDGKLIPRKLKAENNKLLYYSFVSPKPALDFHLKVLSQEPSRTILPTELYNSIKNATYDPDTKILTLNNRFNSNYLFTITRIKTKRTFVKCKDKFSNGKIKVSIYEVYQDGKNDMQVTITSKAIHQIIKKMSQTDRIEEKLRLECDKEIEKIINEVRLIVNELYYYSNSQN</sequence>
<organism evidence="1 2">
    <name type="scientific">Dentiscutata heterogama</name>
    <dbReference type="NCBI Taxonomy" id="1316150"/>
    <lineage>
        <taxon>Eukaryota</taxon>
        <taxon>Fungi</taxon>
        <taxon>Fungi incertae sedis</taxon>
        <taxon>Mucoromycota</taxon>
        <taxon>Glomeromycotina</taxon>
        <taxon>Glomeromycetes</taxon>
        <taxon>Diversisporales</taxon>
        <taxon>Gigasporaceae</taxon>
        <taxon>Dentiscutata</taxon>
    </lineage>
</organism>
<name>A0ACA9M169_9GLOM</name>
<dbReference type="Proteomes" id="UP000789702">
    <property type="component" value="Unassembled WGS sequence"/>
</dbReference>
<feature type="non-terminal residue" evidence="1">
    <location>
        <position position="1"/>
    </location>
</feature>
<evidence type="ECO:0000313" key="1">
    <source>
        <dbReference type="EMBL" id="CAG8560881.1"/>
    </source>
</evidence>
<gene>
    <name evidence="1" type="ORF">DHETER_LOCUS5641</name>
</gene>
<comment type="caution">
    <text evidence="1">The sequence shown here is derived from an EMBL/GenBank/DDBJ whole genome shotgun (WGS) entry which is preliminary data.</text>
</comment>
<keyword evidence="2" id="KW-1185">Reference proteome</keyword>
<dbReference type="EMBL" id="CAJVPU010006400">
    <property type="protein sequence ID" value="CAG8560881.1"/>
    <property type="molecule type" value="Genomic_DNA"/>
</dbReference>
<accession>A0ACA9M169</accession>
<evidence type="ECO:0000313" key="2">
    <source>
        <dbReference type="Proteomes" id="UP000789702"/>
    </source>
</evidence>
<proteinExistence type="predicted"/>
<reference evidence="1" key="1">
    <citation type="submission" date="2021-06" db="EMBL/GenBank/DDBJ databases">
        <authorList>
            <person name="Kallberg Y."/>
            <person name="Tangrot J."/>
            <person name="Rosling A."/>
        </authorList>
    </citation>
    <scope>NUCLEOTIDE SEQUENCE</scope>
    <source>
        <strain evidence="1">IL203A</strain>
    </source>
</reference>
<protein>
    <submittedName>
        <fullName evidence="1">566_t:CDS:1</fullName>
    </submittedName>
</protein>